<comment type="subcellular location">
    <subcellularLocation>
        <location evidence="1 7">Cell membrane</location>
        <topology evidence="1 7">Multi-pass membrane protein</topology>
    </subcellularLocation>
</comment>
<name>A0A081BPJ4_9BACT</name>
<dbReference type="EMBL" id="DF820458">
    <property type="protein sequence ID" value="GAK52310.1"/>
    <property type="molecule type" value="Genomic_DNA"/>
</dbReference>
<dbReference type="Proteomes" id="UP000030700">
    <property type="component" value="Unassembled WGS sequence"/>
</dbReference>
<keyword evidence="2 7" id="KW-0813">Transport</keyword>
<evidence type="ECO:0000256" key="3">
    <source>
        <dbReference type="ARBA" id="ARBA00022475"/>
    </source>
</evidence>
<comment type="similarity">
    <text evidence="7">Belongs to the binding-protein-dependent transport system permease family.</text>
</comment>
<gene>
    <name evidence="9" type="ORF">U14_03561</name>
</gene>
<evidence type="ECO:0000256" key="4">
    <source>
        <dbReference type="ARBA" id="ARBA00022692"/>
    </source>
</evidence>
<keyword evidence="5 7" id="KW-1133">Transmembrane helix</keyword>
<evidence type="ECO:0000256" key="2">
    <source>
        <dbReference type="ARBA" id="ARBA00022448"/>
    </source>
</evidence>
<evidence type="ECO:0000256" key="6">
    <source>
        <dbReference type="ARBA" id="ARBA00023136"/>
    </source>
</evidence>
<feature type="transmembrane region" description="Helical" evidence="7">
    <location>
        <begin position="259"/>
        <end position="280"/>
    </location>
</feature>
<dbReference type="GO" id="GO:0010438">
    <property type="term" value="P:cellular response to sulfur starvation"/>
    <property type="evidence" value="ECO:0007669"/>
    <property type="project" value="TreeGrafter"/>
</dbReference>
<dbReference type="InterPro" id="IPR000515">
    <property type="entry name" value="MetI-like"/>
</dbReference>
<dbReference type="GO" id="GO:0055085">
    <property type="term" value="P:transmembrane transport"/>
    <property type="evidence" value="ECO:0007669"/>
    <property type="project" value="InterPro"/>
</dbReference>
<evidence type="ECO:0000259" key="8">
    <source>
        <dbReference type="PROSITE" id="PS50928"/>
    </source>
</evidence>
<dbReference type="PANTHER" id="PTHR30151:SF25">
    <property type="entry name" value="TAURINE TRANSPORT SYSTEM PERMEASE PROTEIN TAUC"/>
    <property type="match status" value="1"/>
</dbReference>
<feature type="transmembrane region" description="Helical" evidence="7">
    <location>
        <begin position="68"/>
        <end position="87"/>
    </location>
</feature>
<dbReference type="PROSITE" id="PS50928">
    <property type="entry name" value="ABC_TM1"/>
    <property type="match status" value="1"/>
</dbReference>
<keyword evidence="4 7" id="KW-0812">Transmembrane</keyword>
<proteinExistence type="inferred from homology"/>
<dbReference type="STRING" id="1499966.U14_03561"/>
<organism evidence="9 10">
    <name type="scientific">Candidatus Moduliflexus flocculans</name>
    <dbReference type="NCBI Taxonomy" id="1499966"/>
    <lineage>
        <taxon>Bacteria</taxon>
        <taxon>Candidatus Moduliflexota</taxon>
        <taxon>Candidatus Moduliflexia</taxon>
        <taxon>Candidatus Moduliflexales</taxon>
        <taxon>Candidatus Moduliflexaceae</taxon>
    </lineage>
</organism>
<dbReference type="GO" id="GO:0005886">
    <property type="term" value="C:plasma membrane"/>
    <property type="evidence" value="ECO:0007669"/>
    <property type="project" value="UniProtKB-SubCell"/>
</dbReference>
<reference evidence="9 10" key="1">
    <citation type="journal article" date="2015" name="PeerJ">
        <title>First genomic representation of candidate bacterial phylum KSB3 points to enhanced environmental sensing as a trigger of wastewater bulking.</title>
        <authorList>
            <person name="Sekiguchi Y."/>
            <person name="Ohashi A."/>
            <person name="Parks D.H."/>
            <person name="Yamauchi T."/>
            <person name="Tyson G.W."/>
            <person name="Hugenholtz P."/>
        </authorList>
    </citation>
    <scope>NUCLEOTIDE SEQUENCE [LARGE SCALE GENOMIC DNA]</scope>
</reference>
<feature type="transmembrane region" description="Helical" evidence="7">
    <location>
        <begin position="219"/>
        <end position="238"/>
    </location>
</feature>
<keyword evidence="6 7" id="KW-0472">Membrane</keyword>
<dbReference type="Gene3D" id="1.10.3720.10">
    <property type="entry name" value="MetI-like"/>
    <property type="match status" value="1"/>
</dbReference>
<dbReference type="AlphaFoldDB" id="A0A081BPJ4"/>
<dbReference type="SUPFAM" id="SSF161098">
    <property type="entry name" value="MetI-like"/>
    <property type="match status" value="1"/>
</dbReference>
<feature type="transmembrane region" description="Helical" evidence="7">
    <location>
        <begin position="190"/>
        <end position="213"/>
    </location>
</feature>
<sequence>MKKQASRSSQRRVFIILLLISIGWNTAFALAGIWKDFWLAGVIGNFLIIAIIAERLRNTLPPRYAMAYERGLSIAFPALLLLSWEILVREHLLNPRWFPPPSQVLAALWELCTQYDKFTKTSLLGRPWLIPQHWTQAGAKGVLMLFRESHLLATIYRVLAGFIFGAIPGILIGVLMGINRTIRLMLDATMSAIYVLPKIAIFPIMMLIFANPFGEAPKIAVVAIGSFFLVAINTMAGVRDIAPVYFESGKNYGANRWQMFWHIIVPGALPVIFAGLRLALGTAIITTVAIEFVRAKEGAGYLILYYWEVMIPEKMYAALVVVMLLGFVFNAGLAAFEKWMMPWKRDEQAIRRDHREQGTTS</sequence>
<dbReference type="CDD" id="cd06261">
    <property type="entry name" value="TM_PBP2"/>
    <property type="match status" value="1"/>
</dbReference>
<feature type="transmembrane region" description="Helical" evidence="7">
    <location>
        <begin position="154"/>
        <end position="178"/>
    </location>
</feature>
<dbReference type="PANTHER" id="PTHR30151">
    <property type="entry name" value="ALKANE SULFONATE ABC TRANSPORTER-RELATED, MEMBRANE SUBUNIT"/>
    <property type="match status" value="1"/>
</dbReference>
<feature type="domain" description="ABC transmembrane type-1" evidence="8">
    <location>
        <begin position="151"/>
        <end position="333"/>
    </location>
</feature>
<evidence type="ECO:0000256" key="7">
    <source>
        <dbReference type="RuleBase" id="RU363032"/>
    </source>
</evidence>
<keyword evidence="3" id="KW-1003">Cell membrane</keyword>
<accession>A0A081BPJ4</accession>
<evidence type="ECO:0000313" key="9">
    <source>
        <dbReference type="EMBL" id="GAK52310.1"/>
    </source>
</evidence>
<dbReference type="HOGENOM" id="CLU_046113_1_3_0"/>
<protein>
    <submittedName>
        <fullName evidence="9">Binding-protein-dependent transport systems inner membrane component</fullName>
    </submittedName>
</protein>
<evidence type="ECO:0000256" key="1">
    <source>
        <dbReference type="ARBA" id="ARBA00004651"/>
    </source>
</evidence>
<feature type="transmembrane region" description="Helical" evidence="7">
    <location>
        <begin position="12"/>
        <end position="31"/>
    </location>
</feature>
<feature type="transmembrane region" description="Helical" evidence="7">
    <location>
        <begin position="315"/>
        <end position="336"/>
    </location>
</feature>
<dbReference type="Pfam" id="PF00528">
    <property type="entry name" value="BPD_transp_1"/>
    <property type="match status" value="1"/>
</dbReference>
<keyword evidence="10" id="KW-1185">Reference proteome</keyword>
<feature type="transmembrane region" description="Helical" evidence="7">
    <location>
        <begin position="37"/>
        <end position="56"/>
    </location>
</feature>
<evidence type="ECO:0000313" key="10">
    <source>
        <dbReference type="Proteomes" id="UP000030700"/>
    </source>
</evidence>
<dbReference type="InterPro" id="IPR035906">
    <property type="entry name" value="MetI-like_sf"/>
</dbReference>
<evidence type="ECO:0000256" key="5">
    <source>
        <dbReference type="ARBA" id="ARBA00022989"/>
    </source>
</evidence>